<dbReference type="AlphaFoldDB" id="A0A1Z4VSD0"/>
<proteinExistence type="predicted"/>
<dbReference type="Proteomes" id="UP000218765">
    <property type="component" value="Chromosome"/>
</dbReference>
<dbReference type="Pfam" id="PF09559">
    <property type="entry name" value="Cas6"/>
    <property type="match status" value="1"/>
</dbReference>
<keyword evidence="2" id="KW-1185">Reference proteome</keyword>
<accession>A0A1Z4VSD0</accession>
<name>A0A1Z4VSD0_9GAMM</name>
<dbReference type="RefSeq" id="WP_231971491.1">
    <property type="nucleotide sequence ID" value="NZ_AP018052.1"/>
</dbReference>
<dbReference type="NCBIfam" id="TIGR02807">
    <property type="entry name" value="cas6_cmx6"/>
    <property type="match status" value="1"/>
</dbReference>
<reference evidence="1 2" key="1">
    <citation type="submission" date="2017-05" db="EMBL/GenBank/DDBJ databases">
        <title>Thiocyanate degradation by Thiohalobacter thiocyanaticus FOKN1.</title>
        <authorList>
            <person name="Oshiki M."/>
            <person name="Fukushima T."/>
            <person name="Kawano S."/>
            <person name="Nakagawa J."/>
        </authorList>
    </citation>
    <scope>NUCLEOTIDE SEQUENCE [LARGE SCALE GENOMIC DNA]</scope>
    <source>
        <strain evidence="1 2">FOKN1</strain>
    </source>
</reference>
<dbReference type="EMBL" id="AP018052">
    <property type="protein sequence ID" value="BAZ94322.1"/>
    <property type="molecule type" value="Genomic_DNA"/>
</dbReference>
<evidence type="ECO:0000313" key="1">
    <source>
        <dbReference type="EMBL" id="BAZ94322.1"/>
    </source>
</evidence>
<dbReference type="InterPro" id="IPR014174">
    <property type="entry name" value="CRISPR-assoc_prot_Cas6/Cmx6"/>
</dbReference>
<gene>
    <name evidence="1" type="ORF">FOKN1_1942</name>
</gene>
<evidence type="ECO:0000313" key="2">
    <source>
        <dbReference type="Proteomes" id="UP000218765"/>
    </source>
</evidence>
<dbReference type="KEGG" id="ttc:FOKN1_1942"/>
<sequence length="229" mass="25489">MMFWQEERDEDKPYQVPDDIIDINYRITARTLPLDHAHALSSALLEALPWLEEEEAAGIHLIHGAESGNGWYRPEDVSNELLHLSRRARMSLRIPKARQADAEALVGQILDIDGYSLEVGESSLRMLSPLPTLFSRHVKTDPGLSEAEFLEWAAARIKSLGIPVRKLMAGKSHAFQTPDGILHTRSLMIADLEPESAVMLQQKGIGEGRKIGCGLFIPHKGIKAVKDTN</sequence>
<organism evidence="1 2">
    <name type="scientific">Thiohalobacter thiocyanaticus</name>
    <dbReference type="NCBI Taxonomy" id="585455"/>
    <lineage>
        <taxon>Bacteria</taxon>
        <taxon>Pseudomonadati</taxon>
        <taxon>Pseudomonadota</taxon>
        <taxon>Gammaproteobacteria</taxon>
        <taxon>Thiohalobacterales</taxon>
        <taxon>Thiohalobacteraceae</taxon>
        <taxon>Thiohalobacter</taxon>
    </lineage>
</organism>
<protein>
    <submittedName>
        <fullName evidence="1">Fe2+/Pb2+ permease</fullName>
    </submittedName>
</protein>